<dbReference type="Proteomes" id="UP000499080">
    <property type="component" value="Unassembled WGS sequence"/>
</dbReference>
<name>A0A4Y2NDN2_ARAVE</name>
<sequence length="114" mass="13104">MFIPNLKEVFELVFKNEYSIIISRTNSDIFFSSSTCLTLYHVNRCVFFPYAVTEQPQSILYGIWYVKNILPNFLDNPNSLESEQRSASISSDSRCSTVQEDSFVGWRGIKGVNN</sequence>
<proteinExistence type="predicted"/>
<keyword evidence="2" id="KW-1185">Reference proteome</keyword>
<evidence type="ECO:0000313" key="2">
    <source>
        <dbReference type="Proteomes" id="UP000499080"/>
    </source>
</evidence>
<dbReference type="AlphaFoldDB" id="A0A4Y2NDN2"/>
<accession>A0A4Y2NDN2</accession>
<comment type="caution">
    <text evidence="1">The sequence shown here is derived from an EMBL/GenBank/DDBJ whole genome shotgun (WGS) entry which is preliminary data.</text>
</comment>
<protein>
    <submittedName>
        <fullName evidence="1">Uncharacterized protein</fullName>
    </submittedName>
</protein>
<gene>
    <name evidence="1" type="ORF">AVEN_93036_1</name>
</gene>
<dbReference type="EMBL" id="BGPR01008891">
    <property type="protein sequence ID" value="GBN36720.1"/>
    <property type="molecule type" value="Genomic_DNA"/>
</dbReference>
<organism evidence="1 2">
    <name type="scientific">Araneus ventricosus</name>
    <name type="common">Orbweaver spider</name>
    <name type="synonym">Epeira ventricosa</name>
    <dbReference type="NCBI Taxonomy" id="182803"/>
    <lineage>
        <taxon>Eukaryota</taxon>
        <taxon>Metazoa</taxon>
        <taxon>Ecdysozoa</taxon>
        <taxon>Arthropoda</taxon>
        <taxon>Chelicerata</taxon>
        <taxon>Arachnida</taxon>
        <taxon>Araneae</taxon>
        <taxon>Araneomorphae</taxon>
        <taxon>Entelegynae</taxon>
        <taxon>Araneoidea</taxon>
        <taxon>Araneidae</taxon>
        <taxon>Araneus</taxon>
    </lineage>
</organism>
<reference evidence="1 2" key="1">
    <citation type="journal article" date="2019" name="Sci. Rep.">
        <title>Orb-weaving spider Araneus ventricosus genome elucidates the spidroin gene catalogue.</title>
        <authorList>
            <person name="Kono N."/>
            <person name="Nakamura H."/>
            <person name="Ohtoshi R."/>
            <person name="Moran D.A.P."/>
            <person name="Shinohara A."/>
            <person name="Yoshida Y."/>
            <person name="Fujiwara M."/>
            <person name="Mori M."/>
            <person name="Tomita M."/>
            <person name="Arakawa K."/>
        </authorList>
    </citation>
    <scope>NUCLEOTIDE SEQUENCE [LARGE SCALE GENOMIC DNA]</scope>
</reference>
<evidence type="ECO:0000313" key="1">
    <source>
        <dbReference type="EMBL" id="GBN36720.1"/>
    </source>
</evidence>